<accession>A0AAV6IV81</accession>
<keyword evidence="3" id="KW-1185">Reference proteome</keyword>
<evidence type="ECO:0000313" key="3">
    <source>
        <dbReference type="Proteomes" id="UP000823749"/>
    </source>
</evidence>
<feature type="region of interest" description="Disordered" evidence="1">
    <location>
        <begin position="1"/>
        <end position="38"/>
    </location>
</feature>
<proteinExistence type="predicted"/>
<feature type="compositionally biased region" description="Polar residues" evidence="1">
    <location>
        <begin position="1"/>
        <end position="10"/>
    </location>
</feature>
<organism evidence="2 3">
    <name type="scientific">Rhododendron griersonianum</name>
    <dbReference type="NCBI Taxonomy" id="479676"/>
    <lineage>
        <taxon>Eukaryota</taxon>
        <taxon>Viridiplantae</taxon>
        <taxon>Streptophyta</taxon>
        <taxon>Embryophyta</taxon>
        <taxon>Tracheophyta</taxon>
        <taxon>Spermatophyta</taxon>
        <taxon>Magnoliopsida</taxon>
        <taxon>eudicotyledons</taxon>
        <taxon>Gunneridae</taxon>
        <taxon>Pentapetalae</taxon>
        <taxon>asterids</taxon>
        <taxon>Ericales</taxon>
        <taxon>Ericaceae</taxon>
        <taxon>Ericoideae</taxon>
        <taxon>Rhodoreae</taxon>
        <taxon>Rhododendron</taxon>
    </lineage>
</organism>
<dbReference type="AlphaFoldDB" id="A0AAV6IV81"/>
<dbReference type="EMBL" id="JACTNZ010000009">
    <property type="protein sequence ID" value="KAG5531865.1"/>
    <property type="molecule type" value="Genomic_DNA"/>
</dbReference>
<name>A0AAV6IV81_9ERIC</name>
<gene>
    <name evidence="2" type="ORF">RHGRI_026466</name>
</gene>
<evidence type="ECO:0000256" key="1">
    <source>
        <dbReference type="SAM" id="MobiDB-lite"/>
    </source>
</evidence>
<comment type="caution">
    <text evidence="2">The sequence shown here is derived from an EMBL/GenBank/DDBJ whole genome shotgun (WGS) entry which is preliminary data.</text>
</comment>
<protein>
    <submittedName>
        <fullName evidence="2">Uncharacterized protein</fullName>
    </submittedName>
</protein>
<sequence length="291" mass="30583">MVAANSSTKGACNGDSSAGEETSSSSLRAPLSRPSVLRVGGGGSLKGCLRASSRFNPKVNPVRPNGGGLATGEVGDHGSGAVVCSGGSCLGCGVQGTPATAAEGQCTSCSLAFGGSLWFCPDWWLGMVVPGSRWSAGSNGGTIILSFRWGGLPLLEQLQRQMAPWTGMKLLISFSMAPLSRHYGQCLLLAHNTLLLLLPMLDLFFSRPGWDVLRTSLVHSYLSFLASALGVSTHIFCFTRFEWSWRCLSFIPLDVKEPFKTYAEGGAQITASSATAGATAVDAERILEQIL</sequence>
<reference evidence="2" key="1">
    <citation type="submission" date="2020-08" db="EMBL/GenBank/DDBJ databases">
        <title>Plant Genome Project.</title>
        <authorList>
            <person name="Zhang R.-G."/>
        </authorList>
    </citation>
    <scope>NUCLEOTIDE SEQUENCE</scope>
    <source>
        <strain evidence="2">WSP0</strain>
        <tissue evidence="2">Leaf</tissue>
    </source>
</reference>
<dbReference type="Proteomes" id="UP000823749">
    <property type="component" value="Chromosome 9"/>
</dbReference>
<feature type="compositionally biased region" description="Low complexity" evidence="1">
    <location>
        <begin position="16"/>
        <end position="35"/>
    </location>
</feature>
<evidence type="ECO:0000313" key="2">
    <source>
        <dbReference type="EMBL" id="KAG5531865.1"/>
    </source>
</evidence>